<reference evidence="1 2" key="1">
    <citation type="journal article" date="2018" name="Genome Biol. Evol.">
        <title>Multiple Roots of Fruiting Body Formation in Amoebozoa.</title>
        <authorList>
            <person name="Hillmann F."/>
            <person name="Forbes G."/>
            <person name="Novohradska S."/>
            <person name="Ferling I."/>
            <person name="Riege K."/>
            <person name="Groth M."/>
            <person name="Westermann M."/>
            <person name="Marz M."/>
            <person name="Spaller T."/>
            <person name="Winckler T."/>
            <person name="Schaap P."/>
            <person name="Glockner G."/>
        </authorList>
    </citation>
    <scope>NUCLEOTIDE SEQUENCE [LARGE SCALE GENOMIC DNA]</scope>
    <source>
        <strain evidence="1 2">Jena</strain>
    </source>
</reference>
<accession>A0A2P6NLJ5</accession>
<dbReference type="AlphaFoldDB" id="A0A2P6NLJ5"/>
<protein>
    <submittedName>
        <fullName evidence="1">Uncharacterized protein</fullName>
    </submittedName>
</protein>
<dbReference type="EMBL" id="MDYQ01000056">
    <property type="protein sequence ID" value="PRP84778.1"/>
    <property type="molecule type" value="Genomic_DNA"/>
</dbReference>
<keyword evidence="2" id="KW-1185">Reference proteome</keyword>
<gene>
    <name evidence="1" type="ORF">PROFUN_07432</name>
</gene>
<evidence type="ECO:0000313" key="1">
    <source>
        <dbReference type="EMBL" id="PRP84778.1"/>
    </source>
</evidence>
<proteinExistence type="predicted"/>
<dbReference type="Proteomes" id="UP000241769">
    <property type="component" value="Unassembled WGS sequence"/>
</dbReference>
<dbReference type="InParanoid" id="A0A2P6NLJ5"/>
<organism evidence="1 2">
    <name type="scientific">Planoprotostelium fungivorum</name>
    <dbReference type="NCBI Taxonomy" id="1890364"/>
    <lineage>
        <taxon>Eukaryota</taxon>
        <taxon>Amoebozoa</taxon>
        <taxon>Evosea</taxon>
        <taxon>Variosea</taxon>
        <taxon>Cavosteliida</taxon>
        <taxon>Cavosteliaceae</taxon>
        <taxon>Planoprotostelium</taxon>
    </lineage>
</organism>
<sequence length="133" mass="15777">MAIVQTQLKVERDDKRMHCVQTLRPARISGRNIADMLVRGLFLRYKAPLLWHKMSRARTTSTVLNTIRILDVLRKRTSIPRSHYVNPVLKLYYVRSVPPMGRSETDWIHLQATSEQLFDKMERFILQREELTE</sequence>
<name>A0A2P6NLJ5_9EUKA</name>
<comment type="caution">
    <text evidence="1">The sequence shown here is derived from an EMBL/GenBank/DDBJ whole genome shotgun (WGS) entry which is preliminary data.</text>
</comment>
<evidence type="ECO:0000313" key="2">
    <source>
        <dbReference type="Proteomes" id="UP000241769"/>
    </source>
</evidence>